<keyword evidence="1" id="KW-0175">Coiled coil</keyword>
<accession>A0A6J8EDA0</accession>
<evidence type="ECO:0000313" key="3">
    <source>
        <dbReference type="Proteomes" id="UP000507470"/>
    </source>
</evidence>
<keyword evidence="3" id="KW-1185">Reference proteome</keyword>
<reference evidence="2 3" key="1">
    <citation type="submission" date="2020-06" db="EMBL/GenBank/DDBJ databases">
        <authorList>
            <person name="Li R."/>
            <person name="Bekaert M."/>
        </authorList>
    </citation>
    <scope>NUCLEOTIDE SEQUENCE [LARGE SCALE GENOMIC DNA]</scope>
    <source>
        <strain evidence="3">wild</strain>
    </source>
</reference>
<name>A0A6J8EDA0_MYTCO</name>
<feature type="coiled-coil region" evidence="1">
    <location>
        <begin position="106"/>
        <end position="168"/>
    </location>
</feature>
<organism evidence="2 3">
    <name type="scientific">Mytilus coruscus</name>
    <name type="common">Sea mussel</name>
    <dbReference type="NCBI Taxonomy" id="42192"/>
    <lineage>
        <taxon>Eukaryota</taxon>
        <taxon>Metazoa</taxon>
        <taxon>Spiralia</taxon>
        <taxon>Lophotrochozoa</taxon>
        <taxon>Mollusca</taxon>
        <taxon>Bivalvia</taxon>
        <taxon>Autobranchia</taxon>
        <taxon>Pteriomorphia</taxon>
        <taxon>Mytilida</taxon>
        <taxon>Mytiloidea</taxon>
        <taxon>Mytilidae</taxon>
        <taxon>Mytilinae</taxon>
        <taxon>Mytilus</taxon>
    </lineage>
</organism>
<gene>
    <name evidence="2" type="ORF">MCOR_49577</name>
</gene>
<dbReference type="EMBL" id="CACVKT020008726">
    <property type="protein sequence ID" value="CAC5417021.1"/>
    <property type="molecule type" value="Genomic_DNA"/>
</dbReference>
<evidence type="ECO:0000256" key="1">
    <source>
        <dbReference type="SAM" id="Coils"/>
    </source>
</evidence>
<protein>
    <submittedName>
        <fullName evidence="2">Uncharacterized protein</fullName>
    </submittedName>
</protein>
<sequence>MIFYFQCLDQTIDTCFSCIGLEEQDTIDYSLSLHQTEVKQNLDFSQNLNKTKENQQLKQHNYGHKSMSDNFVPVVQNKHMLSLNLSKVTTSLDSHSKTDTLNENNMSTKGKELRTLELKLKKKEEQLKIKEAMLNEDMKEKTKIIERLHKAEIRNIELENTTKTLQTRIEQLPMQSSPSYDKPTHVHSYNNEGDDELIIGMRKRVTEFVLGRIDNELNKLESNFDNTWSQNDQTRANMYQHCNIVETPNYSHNHWNYDHAYSQQHRNYNHIHPQQHGEIQSQNIAHEN</sequence>
<dbReference type="AlphaFoldDB" id="A0A6J8EDA0"/>
<evidence type="ECO:0000313" key="2">
    <source>
        <dbReference type="EMBL" id="CAC5417021.1"/>
    </source>
</evidence>
<dbReference type="Proteomes" id="UP000507470">
    <property type="component" value="Unassembled WGS sequence"/>
</dbReference>
<proteinExistence type="predicted"/>